<organism evidence="3 4">
    <name type="scientific">Streptomyces ipomoeae 91-03</name>
    <dbReference type="NCBI Taxonomy" id="698759"/>
    <lineage>
        <taxon>Bacteria</taxon>
        <taxon>Bacillati</taxon>
        <taxon>Actinomycetota</taxon>
        <taxon>Actinomycetes</taxon>
        <taxon>Kitasatosporales</taxon>
        <taxon>Streptomycetaceae</taxon>
        <taxon>Streptomyces</taxon>
    </lineage>
</organism>
<dbReference type="Proteomes" id="UP000010411">
    <property type="component" value="Unassembled WGS sequence"/>
</dbReference>
<dbReference type="Pfam" id="PF18154">
    <property type="entry name" value="pPIWI_RE_REase"/>
    <property type="match status" value="1"/>
</dbReference>
<dbReference type="RefSeq" id="WP_009330223.1">
    <property type="nucleotide sequence ID" value="NZ_AEJC01000541.1"/>
</dbReference>
<evidence type="ECO:0000259" key="2">
    <source>
        <dbReference type="Pfam" id="PF18156"/>
    </source>
</evidence>
<reference evidence="3 4" key="1">
    <citation type="submission" date="2012-11" db="EMBL/GenBank/DDBJ databases">
        <authorList>
            <person name="Huguet-Tapia J.C."/>
            <person name="Durkin A.S."/>
            <person name="Pettis G.S."/>
            <person name="Badger J.H."/>
        </authorList>
    </citation>
    <scope>NUCLEOTIDE SEQUENCE [LARGE SCALE GENOMIC DNA]</scope>
    <source>
        <strain evidence="3 4">91-03</strain>
    </source>
</reference>
<comment type="caution">
    <text evidence="3">The sequence shown here is derived from an EMBL/GenBank/DDBJ whole genome shotgun (WGS) entry which is preliminary data.</text>
</comment>
<keyword evidence="4" id="KW-1185">Reference proteome</keyword>
<feature type="domain" description="REase associating with pPIWI RE" evidence="1">
    <location>
        <begin position="275"/>
        <end position="384"/>
    </location>
</feature>
<dbReference type="AlphaFoldDB" id="L1KN83"/>
<dbReference type="Pfam" id="PF18156">
    <property type="entry name" value="pPIWI_RE_Y"/>
    <property type="match status" value="1"/>
</dbReference>
<accession>L1KN83</accession>
<evidence type="ECO:0000313" key="4">
    <source>
        <dbReference type="Proteomes" id="UP000010411"/>
    </source>
</evidence>
<dbReference type="InterPro" id="IPR040828">
    <property type="entry name" value="pPIWI_RE_REase"/>
</dbReference>
<evidence type="ECO:0000259" key="1">
    <source>
        <dbReference type="Pfam" id="PF18154"/>
    </source>
</evidence>
<dbReference type="EMBL" id="AEJC01000541">
    <property type="protein sequence ID" value="EKX62019.1"/>
    <property type="molecule type" value="Genomic_DNA"/>
</dbReference>
<dbReference type="InterPro" id="IPR041191">
    <property type="entry name" value="pPIWI_RE_Y"/>
</dbReference>
<name>L1KN83_9ACTN</name>
<evidence type="ECO:0008006" key="5">
    <source>
        <dbReference type="Google" id="ProtNLM"/>
    </source>
</evidence>
<feature type="domain" description="pPIWI-RE three-gene island" evidence="2">
    <location>
        <begin position="9"/>
        <end position="164"/>
    </location>
</feature>
<sequence>MPSGEHATARRVITAALRAGAAWIHRNEEERAWREMSRMHGAILANLPIGTGPATPSDMIDRLPYPLRDWVPLDWDQLPEDMGDLIVLEDDSELTEQAFEAGMSYLEALYRDDGRFDHGGTWLPAWVRQTAEQTERSTFRQIRSGSQADYEAARTMLTEVPCGTEQALIEEYSRRRAARMDVYEVIPQDRIFQGRDASWWWPCPQCAYPMVLRGGQLRCEYPPHQGRFGLLPDSSRGGKPPRITGTSARLKTAAERAEGVLCVNWAVWRYITCPGLAEVALMLWLEKQSGVRVERWENMDEWDIGVYLENGWSCRVDIKDHKDPQTIIDRPPSGEIVVVPNYRSSQVNALQAGLDPLRTPDGHRYTVFTVSRFKAAVTKRLKGEPAWRP</sequence>
<evidence type="ECO:0000313" key="3">
    <source>
        <dbReference type="EMBL" id="EKX62019.1"/>
    </source>
</evidence>
<dbReference type="OrthoDB" id="580959at2"/>
<protein>
    <recommendedName>
        <fullName evidence="5">REase associating with pPIWI RE domain-containing protein</fullName>
    </recommendedName>
</protein>
<dbReference type="PATRIC" id="fig|698759.3.peg.7285"/>
<proteinExistence type="predicted"/>
<gene>
    <name evidence="3" type="ORF">STRIP9103_05530</name>
</gene>